<dbReference type="CDD" id="cd19095">
    <property type="entry name" value="AKR_PA4992-like"/>
    <property type="match status" value="1"/>
</dbReference>
<keyword evidence="3" id="KW-1185">Reference proteome</keyword>
<dbReference type="PANTHER" id="PTHR43312">
    <property type="entry name" value="D-THREO-ALDOSE 1-DEHYDROGENASE"/>
    <property type="match status" value="1"/>
</dbReference>
<dbReference type="SUPFAM" id="SSF51430">
    <property type="entry name" value="NAD(P)-linked oxidoreductase"/>
    <property type="match status" value="1"/>
</dbReference>
<reference evidence="2" key="1">
    <citation type="journal article" date="2014" name="Int. J. Syst. Evol. Microbiol.">
        <title>Complete genome sequence of Corynebacterium casei LMG S-19264T (=DSM 44701T), isolated from a smear-ripened cheese.</title>
        <authorList>
            <consortium name="US DOE Joint Genome Institute (JGI-PGF)"/>
            <person name="Walter F."/>
            <person name="Albersmeier A."/>
            <person name="Kalinowski J."/>
            <person name="Ruckert C."/>
        </authorList>
    </citation>
    <scope>NUCLEOTIDE SEQUENCE</scope>
    <source>
        <strain evidence="2">KCTC 42651</strain>
    </source>
</reference>
<sequence length="257" mass="27767">MDLVNLGSTGLRVSPLGLGTVKFGRNQGVKYPSGFVLPDEDTLAELLALTRSLGINLLDTAPAYGASEERLGRLLAGQRDDWVIIGKVGEEFEDGISSHVFTPDHFRRSLERSLERLRTDRIDVLLIHSDGSDMAILQDDALMRTMADFKAEGTARAIGVSTKTVEGGIRALELMDVAMATYTADYRAEEPVLDYAAAHRKGVILKKVLSSGHAADVPAAIRFAFSHPGVASAVIGTINPVHLEQIAACVDEATRRR</sequence>
<evidence type="ECO:0000259" key="1">
    <source>
        <dbReference type="Pfam" id="PF00248"/>
    </source>
</evidence>
<dbReference type="InterPro" id="IPR053135">
    <property type="entry name" value="AKR2_Oxidoreductase"/>
</dbReference>
<feature type="domain" description="NADP-dependent oxidoreductase" evidence="1">
    <location>
        <begin position="15"/>
        <end position="212"/>
    </location>
</feature>
<organism evidence="2 3">
    <name type="scientific">Thalassobaculum fulvum</name>
    <dbReference type="NCBI Taxonomy" id="1633335"/>
    <lineage>
        <taxon>Bacteria</taxon>
        <taxon>Pseudomonadati</taxon>
        <taxon>Pseudomonadota</taxon>
        <taxon>Alphaproteobacteria</taxon>
        <taxon>Rhodospirillales</taxon>
        <taxon>Thalassobaculaceae</taxon>
        <taxon>Thalassobaculum</taxon>
    </lineage>
</organism>
<gene>
    <name evidence="2" type="ORF">GCM10017083_30960</name>
</gene>
<accession>A0A918XTK6</accession>
<dbReference type="AlphaFoldDB" id="A0A918XTK6"/>
<evidence type="ECO:0000313" key="3">
    <source>
        <dbReference type="Proteomes" id="UP000630353"/>
    </source>
</evidence>
<name>A0A918XTK6_9PROT</name>
<proteinExistence type="predicted"/>
<dbReference type="PANTHER" id="PTHR43312:SF1">
    <property type="entry name" value="NADP-DEPENDENT OXIDOREDUCTASE DOMAIN-CONTAINING PROTEIN"/>
    <property type="match status" value="1"/>
</dbReference>
<protein>
    <recommendedName>
        <fullName evidence="1">NADP-dependent oxidoreductase domain-containing protein</fullName>
    </recommendedName>
</protein>
<dbReference type="RefSeq" id="WP_229837230.1">
    <property type="nucleotide sequence ID" value="NZ_BMZS01000007.1"/>
</dbReference>
<dbReference type="Gene3D" id="3.20.20.100">
    <property type="entry name" value="NADP-dependent oxidoreductase domain"/>
    <property type="match status" value="1"/>
</dbReference>
<evidence type="ECO:0000313" key="2">
    <source>
        <dbReference type="EMBL" id="GHD53968.1"/>
    </source>
</evidence>
<dbReference type="Proteomes" id="UP000630353">
    <property type="component" value="Unassembled WGS sequence"/>
</dbReference>
<comment type="caution">
    <text evidence="2">The sequence shown here is derived from an EMBL/GenBank/DDBJ whole genome shotgun (WGS) entry which is preliminary data.</text>
</comment>
<dbReference type="EMBL" id="BMZS01000007">
    <property type="protein sequence ID" value="GHD53968.1"/>
    <property type="molecule type" value="Genomic_DNA"/>
</dbReference>
<reference evidence="2" key="2">
    <citation type="submission" date="2020-09" db="EMBL/GenBank/DDBJ databases">
        <authorList>
            <person name="Sun Q."/>
            <person name="Kim S."/>
        </authorList>
    </citation>
    <scope>NUCLEOTIDE SEQUENCE</scope>
    <source>
        <strain evidence="2">KCTC 42651</strain>
    </source>
</reference>
<dbReference type="InterPro" id="IPR023210">
    <property type="entry name" value="NADP_OxRdtase_dom"/>
</dbReference>
<dbReference type="Pfam" id="PF00248">
    <property type="entry name" value="Aldo_ket_red"/>
    <property type="match status" value="1"/>
</dbReference>
<dbReference type="InterPro" id="IPR036812">
    <property type="entry name" value="NAD(P)_OxRdtase_dom_sf"/>
</dbReference>